<dbReference type="EC" id="3.4.19.12" evidence="3 8"/>
<dbReference type="AlphaFoldDB" id="A0ABD3RYY0"/>
<gene>
    <name evidence="11" type="ORF">ACHAXA_001461</name>
</gene>
<keyword evidence="12" id="KW-1185">Reference proteome</keyword>
<evidence type="ECO:0000256" key="9">
    <source>
        <dbReference type="SAM" id="MobiDB-lite"/>
    </source>
</evidence>
<evidence type="ECO:0000313" key="11">
    <source>
        <dbReference type="EMBL" id="KAL3817454.1"/>
    </source>
</evidence>
<dbReference type="Pfam" id="PF01088">
    <property type="entry name" value="Peptidase_C12"/>
    <property type="match status" value="2"/>
</dbReference>
<dbReference type="InterPro" id="IPR038765">
    <property type="entry name" value="Papain-like_cys_pep_sf"/>
</dbReference>
<evidence type="ECO:0000256" key="7">
    <source>
        <dbReference type="ARBA" id="ARBA00022807"/>
    </source>
</evidence>
<feature type="region of interest" description="Disordered" evidence="9">
    <location>
        <begin position="147"/>
        <end position="170"/>
    </location>
</feature>
<keyword evidence="5 8" id="KW-0833">Ubl conjugation pathway</keyword>
<keyword evidence="4 8" id="KW-0645">Protease</keyword>
<dbReference type="GO" id="GO:0006511">
    <property type="term" value="P:ubiquitin-dependent protein catabolic process"/>
    <property type="evidence" value="ECO:0007669"/>
    <property type="project" value="UniProtKB-UniRule"/>
</dbReference>
<keyword evidence="7 8" id="KW-0788">Thiol protease</keyword>
<dbReference type="InterPro" id="IPR036959">
    <property type="entry name" value="Peptidase_C12_UCH_sf"/>
</dbReference>
<dbReference type="Pfam" id="PF18031">
    <property type="entry name" value="UCH_C"/>
    <property type="match status" value="1"/>
</dbReference>
<dbReference type="Gene3D" id="1.20.58.860">
    <property type="match status" value="1"/>
</dbReference>
<feature type="site" description="Transition state stabilizer" evidence="8">
    <location>
        <position position="121"/>
    </location>
</feature>
<evidence type="ECO:0000256" key="8">
    <source>
        <dbReference type="PROSITE-ProRule" id="PRU01393"/>
    </source>
</evidence>
<dbReference type="PROSITE" id="PS52048">
    <property type="entry name" value="UCH_DOMAIN"/>
    <property type="match status" value="1"/>
</dbReference>
<evidence type="ECO:0000256" key="3">
    <source>
        <dbReference type="ARBA" id="ARBA00012759"/>
    </source>
</evidence>
<evidence type="ECO:0000256" key="2">
    <source>
        <dbReference type="ARBA" id="ARBA00009326"/>
    </source>
</evidence>
<dbReference type="PANTHER" id="PTHR10589:SF16">
    <property type="entry name" value="UBIQUITIN CARBOXYL-TERMINAL HYDROLASE ISOZYME L5"/>
    <property type="match status" value="1"/>
</dbReference>
<evidence type="ECO:0000256" key="4">
    <source>
        <dbReference type="ARBA" id="ARBA00022670"/>
    </source>
</evidence>
<comment type="caution">
    <text evidence="11">The sequence shown here is derived from an EMBL/GenBank/DDBJ whole genome shotgun (WGS) entry which is preliminary data.</text>
</comment>
<evidence type="ECO:0000259" key="10">
    <source>
        <dbReference type="PROSITE" id="PS52048"/>
    </source>
</evidence>
<keyword evidence="6 8" id="KW-0378">Hydrolase</keyword>
<accession>A0ABD3RYY0</accession>
<dbReference type="Proteomes" id="UP001530377">
    <property type="component" value="Unassembled WGS sequence"/>
</dbReference>
<feature type="domain" description="UCH catalytic" evidence="10">
    <location>
        <begin position="6"/>
        <end position="308"/>
    </location>
</feature>
<feature type="active site" description="Proton donor" evidence="8">
    <location>
        <position position="240"/>
    </location>
</feature>
<comment type="catalytic activity">
    <reaction evidence="1 8">
        <text>Thiol-dependent hydrolysis of ester, thioester, amide, peptide and isopeptide bonds formed by the C-terminal Gly of ubiquitin (a 76-residue protein attached to proteins as an intracellular targeting signal).</text>
        <dbReference type="EC" id="3.4.19.12"/>
    </reaction>
</comment>
<dbReference type="GO" id="GO:0004843">
    <property type="term" value="F:cysteine-type deubiquitinase activity"/>
    <property type="evidence" value="ECO:0007669"/>
    <property type="project" value="UniProtKB-UniRule"/>
</dbReference>
<sequence length="407" mass="44532">MSNDDDWCTIESDPGVFTSLVESFGTRNVEFAELWSLDDDALSRLTSPIDGIDDATVHGLIFLFKWQHQSSTSSNNNRDGPGGGEGDDEDGIISTTTNIGGGRSEPLIGDDVPPGLFFARQTTHNACATQAILSVLLNAANSVIERDDGEGGDGGGDVGAENAVEDDDGNGRRLVLGRELSDFRSFTSHLPPDLRGEAIGMSEFIRAAHNSFGSAEDAFLMGDHAGRTKRAATDDDDVFHFVAYIPHEPDGCVYELDGLRRGPVRVGSYDGGGDGAMGWLRVARDAIQNRLTAYSSAEIKFNLMALVQDRRTYLCERLDSLIAIGIEESDPAMLSVRSDLLAEEEKRTRWKMENDRRRHNYLPLSVEFLRCLAGSGKFDKLVDMARKNAGEKRKRSEAWKKSSVEGM</sequence>
<name>A0ABD3RYY0_9STRA</name>
<proteinExistence type="inferred from homology"/>
<feature type="active site" description="Nucleophile" evidence="8">
    <location>
        <position position="127"/>
    </location>
</feature>
<organism evidence="11 12">
    <name type="scientific">Cyclostephanos tholiformis</name>
    <dbReference type="NCBI Taxonomy" id="382380"/>
    <lineage>
        <taxon>Eukaryota</taxon>
        <taxon>Sar</taxon>
        <taxon>Stramenopiles</taxon>
        <taxon>Ochrophyta</taxon>
        <taxon>Bacillariophyta</taxon>
        <taxon>Coscinodiscophyceae</taxon>
        <taxon>Thalassiosirophycidae</taxon>
        <taxon>Stephanodiscales</taxon>
        <taxon>Stephanodiscaceae</taxon>
        <taxon>Cyclostephanos</taxon>
    </lineage>
</organism>
<evidence type="ECO:0000256" key="6">
    <source>
        <dbReference type="ARBA" id="ARBA00022801"/>
    </source>
</evidence>
<feature type="region of interest" description="Disordered" evidence="9">
    <location>
        <begin position="71"/>
        <end position="106"/>
    </location>
</feature>
<comment type="similarity">
    <text evidence="2 8">Belongs to the peptidase C12 family.</text>
</comment>
<evidence type="ECO:0000256" key="5">
    <source>
        <dbReference type="ARBA" id="ARBA00022786"/>
    </source>
</evidence>
<dbReference type="Gene3D" id="3.40.532.10">
    <property type="entry name" value="Peptidase C12, ubiquitin carboxyl-terminal hydrolase"/>
    <property type="match status" value="1"/>
</dbReference>
<protein>
    <recommendedName>
        <fullName evidence="3 8">ubiquitinyl hydrolase 1</fullName>
        <ecNumber evidence="3 8">3.4.19.12</ecNumber>
    </recommendedName>
</protein>
<dbReference type="InterPro" id="IPR001578">
    <property type="entry name" value="Peptidase_C12_UCH"/>
</dbReference>
<feature type="site" description="Important for enzyme activity" evidence="8">
    <location>
        <position position="257"/>
    </location>
</feature>
<feature type="region of interest" description="Disordered" evidence="9">
    <location>
        <begin position="388"/>
        <end position="407"/>
    </location>
</feature>
<dbReference type="EMBL" id="JALLPB020000103">
    <property type="protein sequence ID" value="KAL3817454.1"/>
    <property type="molecule type" value="Genomic_DNA"/>
</dbReference>
<dbReference type="InterPro" id="IPR041507">
    <property type="entry name" value="UCH_C"/>
</dbReference>
<dbReference type="SUPFAM" id="SSF54001">
    <property type="entry name" value="Cysteine proteinases"/>
    <property type="match status" value="2"/>
</dbReference>
<evidence type="ECO:0000313" key="12">
    <source>
        <dbReference type="Proteomes" id="UP001530377"/>
    </source>
</evidence>
<dbReference type="PANTHER" id="PTHR10589">
    <property type="entry name" value="UBIQUITIN CARBOXYL-TERMINAL HYDROLASE"/>
    <property type="match status" value="1"/>
</dbReference>
<evidence type="ECO:0000256" key="1">
    <source>
        <dbReference type="ARBA" id="ARBA00000707"/>
    </source>
</evidence>
<reference evidence="11 12" key="1">
    <citation type="submission" date="2024-10" db="EMBL/GenBank/DDBJ databases">
        <title>Updated reference genomes for cyclostephanoid diatoms.</title>
        <authorList>
            <person name="Roberts W.R."/>
            <person name="Alverson A.J."/>
        </authorList>
    </citation>
    <scope>NUCLEOTIDE SEQUENCE [LARGE SCALE GENOMIC DNA]</scope>
    <source>
        <strain evidence="11 12">AJA228-03</strain>
    </source>
</reference>